<dbReference type="Gene3D" id="3.40.190.10">
    <property type="entry name" value="Periplasmic binding protein-like II"/>
    <property type="match status" value="2"/>
</dbReference>
<proteinExistence type="predicted"/>
<evidence type="ECO:0000313" key="2">
    <source>
        <dbReference type="EMBL" id="SIP97335.1"/>
    </source>
</evidence>
<dbReference type="PANTHER" id="PTHR38834">
    <property type="entry name" value="PERIPLASMIC SUBSTRATE BINDING PROTEIN FAMILY 3"/>
    <property type="match status" value="1"/>
</dbReference>
<organism evidence="2 3">
    <name type="scientific">Aquipseudomonas alcaligenes</name>
    <name type="common">Pseudomonas alcaligenes</name>
    <dbReference type="NCBI Taxonomy" id="43263"/>
    <lineage>
        <taxon>Bacteria</taxon>
        <taxon>Pseudomonadati</taxon>
        <taxon>Pseudomonadota</taxon>
        <taxon>Gammaproteobacteria</taxon>
        <taxon>Pseudomonadales</taxon>
        <taxon>Pseudomonadaceae</taxon>
        <taxon>Aquipseudomonas</taxon>
    </lineage>
</organism>
<dbReference type="Proteomes" id="UP000185841">
    <property type="component" value="Unassembled WGS sequence"/>
</dbReference>
<dbReference type="SUPFAM" id="SSF53850">
    <property type="entry name" value="Periplasmic binding protein-like II"/>
    <property type="match status" value="1"/>
</dbReference>
<sequence>MLLKRLSVLLLGVGLLFSSVVRAELPSDYKVVLLTENFPPYNMANNGKNYAREENLEGIAVEVVRETFKKAGIDYHMTLRFPWARIYKMALENPNHGVFVAAKLPEREKLFKWVGPIGPDDWVMLARADSSISLISLEQAKSYRVGAYKGDAIDEHLRKQGLEPISSLRDQENAHKLQEGKIDLWATGDPAGRYLAKQEGITGLKTVLRFDSAQLYLALNPETPDEVVERLQKALDALRASGKVDQIFQSYVQ</sequence>
<dbReference type="PANTHER" id="PTHR38834:SF3">
    <property type="entry name" value="SOLUTE-BINDING PROTEIN FAMILY 3_N-TERMINAL DOMAIN-CONTAINING PROTEIN"/>
    <property type="match status" value="1"/>
</dbReference>
<evidence type="ECO:0000313" key="3">
    <source>
        <dbReference type="Proteomes" id="UP000185841"/>
    </source>
</evidence>
<dbReference type="InterPro" id="IPR001638">
    <property type="entry name" value="Solute-binding_3/MltF_N"/>
</dbReference>
<reference evidence="2 3" key="1">
    <citation type="submission" date="2017-01" db="EMBL/GenBank/DDBJ databases">
        <authorList>
            <person name="Mah S.A."/>
            <person name="Swanson W.J."/>
            <person name="Moy G.W."/>
            <person name="Vacquier V.D."/>
        </authorList>
    </citation>
    <scope>NUCLEOTIDE SEQUENCE [LARGE SCALE GENOMIC DNA]</scope>
    <source>
        <strain evidence="2 3">RU36E</strain>
    </source>
</reference>
<name>A0A1N6NYY4_AQUAC</name>
<feature type="domain" description="Solute-binding protein family 3/N-terminal" evidence="1">
    <location>
        <begin position="33"/>
        <end position="252"/>
    </location>
</feature>
<dbReference type="Pfam" id="PF00497">
    <property type="entry name" value="SBP_bac_3"/>
    <property type="match status" value="1"/>
</dbReference>
<gene>
    <name evidence="2" type="ORF">SAMN05878282_101646</name>
</gene>
<protein>
    <submittedName>
        <fullName evidence="2">Amino acid ABC transporter substrate-binding protein, PAAT family</fullName>
    </submittedName>
</protein>
<dbReference type="AlphaFoldDB" id="A0A1N6NYY4"/>
<accession>A0A1N6NYY4</accession>
<dbReference type="EMBL" id="FTMP01000001">
    <property type="protein sequence ID" value="SIP97335.1"/>
    <property type="molecule type" value="Genomic_DNA"/>
</dbReference>
<evidence type="ECO:0000259" key="1">
    <source>
        <dbReference type="Pfam" id="PF00497"/>
    </source>
</evidence>